<protein>
    <recommendedName>
        <fullName evidence="5">Ketoreductase domain-containing protein</fullName>
    </recommendedName>
</protein>
<dbReference type="Pfam" id="PF00106">
    <property type="entry name" value="adh_short"/>
    <property type="match status" value="1"/>
</dbReference>
<dbReference type="EMBL" id="JOWA01000099">
    <property type="protein sequence ID" value="KEZ42485.1"/>
    <property type="molecule type" value="Genomic_DNA"/>
</dbReference>
<dbReference type="InterPro" id="IPR057326">
    <property type="entry name" value="KR_dom"/>
</dbReference>
<dbReference type="VEuPathDB" id="FungiDB:SAPIO_CDS5695"/>
<dbReference type="PANTHER" id="PTHR43976">
    <property type="entry name" value="SHORT CHAIN DEHYDROGENASE"/>
    <property type="match status" value="1"/>
</dbReference>
<accession>A0A084G573</accession>
<name>A0A084G573_PSEDA</name>
<evidence type="ECO:0000313" key="7">
    <source>
        <dbReference type="Proteomes" id="UP000028545"/>
    </source>
</evidence>
<keyword evidence="7" id="KW-1185">Reference proteome</keyword>
<dbReference type="AlphaFoldDB" id="A0A084G573"/>
<dbReference type="InterPro" id="IPR036291">
    <property type="entry name" value="NAD(P)-bd_dom_sf"/>
</dbReference>
<dbReference type="SUPFAM" id="SSF51735">
    <property type="entry name" value="NAD(P)-binding Rossmann-fold domains"/>
    <property type="match status" value="1"/>
</dbReference>
<evidence type="ECO:0000256" key="4">
    <source>
        <dbReference type="RuleBase" id="RU000363"/>
    </source>
</evidence>
<dbReference type="HOGENOM" id="CLU_010194_2_9_1"/>
<dbReference type="InterPro" id="IPR051911">
    <property type="entry name" value="SDR_oxidoreductase"/>
</dbReference>
<dbReference type="OMA" id="WNIFGHI"/>
<evidence type="ECO:0000259" key="5">
    <source>
        <dbReference type="SMART" id="SM00822"/>
    </source>
</evidence>
<dbReference type="PRINTS" id="PR00080">
    <property type="entry name" value="SDRFAMILY"/>
</dbReference>
<feature type="domain" description="Ketoreductase" evidence="5">
    <location>
        <begin position="4"/>
        <end position="185"/>
    </location>
</feature>
<dbReference type="KEGG" id="sapo:SAPIO_CDS5695"/>
<dbReference type="GO" id="GO:0016491">
    <property type="term" value="F:oxidoreductase activity"/>
    <property type="evidence" value="ECO:0007669"/>
    <property type="project" value="UniProtKB-KW"/>
</dbReference>
<comment type="caution">
    <text evidence="6">The sequence shown here is derived from an EMBL/GenBank/DDBJ whole genome shotgun (WGS) entry which is preliminary data.</text>
</comment>
<organism evidence="6 7">
    <name type="scientific">Pseudallescheria apiosperma</name>
    <name type="common">Scedosporium apiospermum</name>
    <dbReference type="NCBI Taxonomy" id="563466"/>
    <lineage>
        <taxon>Eukaryota</taxon>
        <taxon>Fungi</taxon>
        <taxon>Dikarya</taxon>
        <taxon>Ascomycota</taxon>
        <taxon>Pezizomycotina</taxon>
        <taxon>Sordariomycetes</taxon>
        <taxon>Hypocreomycetidae</taxon>
        <taxon>Microascales</taxon>
        <taxon>Microascaceae</taxon>
        <taxon>Scedosporium</taxon>
    </lineage>
</organism>
<comment type="similarity">
    <text evidence="1 4">Belongs to the short-chain dehydrogenases/reductases (SDR) family.</text>
</comment>
<keyword evidence="2" id="KW-0521">NADP</keyword>
<evidence type="ECO:0000256" key="1">
    <source>
        <dbReference type="ARBA" id="ARBA00006484"/>
    </source>
</evidence>
<reference evidence="6 7" key="1">
    <citation type="journal article" date="2014" name="Genome Announc.">
        <title>Draft genome sequence of the pathogenic fungus Scedosporium apiospermum.</title>
        <authorList>
            <person name="Vandeputte P."/>
            <person name="Ghamrawi S."/>
            <person name="Rechenmann M."/>
            <person name="Iltis A."/>
            <person name="Giraud S."/>
            <person name="Fleury M."/>
            <person name="Thornton C."/>
            <person name="Delhaes L."/>
            <person name="Meyer W."/>
            <person name="Papon N."/>
            <person name="Bouchara J.P."/>
        </authorList>
    </citation>
    <scope>NUCLEOTIDE SEQUENCE [LARGE SCALE GENOMIC DNA]</scope>
    <source>
        <strain evidence="6 7">IHEM 14462</strain>
    </source>
</reference>
<evidence type="ECO:0000256" key="2">
    <source>
        <dbReference type="ARBA" id="ARBA00022857"/>
    </source>
</evidence>
<dbReference type="InterPro" id="IPR002347">
    <property type="entry name" value="SDR_fam"/>
</dbReference>
<keyword evidence="3" id="KW-0560">Oxidoreductase</keyword>
<dbReference type="PANTHER" id="PTHR43976:SF16">
    <property type="entry name" value="SHORT-CHAIN DEHYDROGENASE_REDUCTASE FAMILY PROTEIN"/>
    <property type="match status" value="1"/>
</dbReference>
<evidence type="ECO:0000313" key="6">
    <source>
        <dbReference type="EMBL" id="KEZ42485.1"/>
    </source>
</evidence>
<dbReference type="Gene3D" id="3.40.50.720">
    <property type="entry name" value="NAD(P)-binding Rossmann-like Domain"/>
    <property type="match status" value="1"/>
</dbReference>
<dbReference type="GeneID" id="27724767"/>
<dbReference type="OrthoDB" id="1274115at2759"/>
<dbReference type="CDD" id="cd05374">
    <property type="entry name" value="17beta-HSD-like_SDR_c"/>
    <property type="match status" value="1"/>
</dbReference>
<dbReference type="RefSeq" id="XP_016642284.1">
    <property type="nucleotide sequence ID" value="XM_016787969.1"/>
</dbReference>
<dbReference type="PRINTS" id="PR00081">
    <property type="entry name" value="GDHRDH"/>
</dbReference>
<dbReference type="SMART" id="SM00822">
    <property type="entry name" value="PKS_KR"/>
    <property type="match status" value="1"/>
</dbReference>
<dbReference type="PROSITE" id="PS00061">
    <property type="entry name" value="ADH_SHORT"/>
    <property type="match status" value="1"/>
</dbReference>
<dbReference type="Proteomes" id="UP000028545">
    <property type="component" value="Unassembled WGS sequence"/>
</dbReference>
<dbReference type="InterPro" id="IPR020904">
    <property type="entry name" value="Sc_DH/Rdtase_CS"/>
</dbReference>
<evidence type="ECO:0000256" key="3">
    <source>
        <dbReference type="ARBA" id="ARBA00023002"/>
    </source>
</evidence>
<gene>
    <name evidence="6" type="ORF">SAPIO_CDS5695</name>
</gene>
<proteinExistence type="inferred from homology"/>
<sequence length="308" mass="33340">MAPLIWLITGSTSGIGAALVDHIVSRGDKVIASGRRVEERIGNLKSENVALLELDITADSSTIKAQIGRAWETFGHIDVVVNNAGMSSMKSAEEADDEYVNNMFQVNLFGHMRVTRAVLPLLRSQGHGCIAFTSSSTAWTSQPFLSHYAASKAALSAYVEALHKEIRPLNLRCVAFECGGFPTHLGQPRSEGEAGFGNNGPSIQGYEPLFNNLVGHYVANPMAHMPGDLAKASARMVDIIKREGVAAGRSWAVRVALGSDGMGSARQKCEEMLKLLDQWEDVSVSTDRDGQEAVATKEMFEFTTIIEK</sequence>